<dbReference type="EMBL" id="JBHLXG010000008">
    <property type="protein sequence ID" value="MFC0226884.1"/>
    <property type="molecule type" value="Genomic_DNA"/>
</dbReference>
<dbReference type="Pfam" id="PF06889">
    <property type="entry name" value="DUF1266"/>
    <property type="match status" value="1"/>
</dbReference>
<proteinExistence type="predicted"/>
<comment type="caution">
    <text evidence="2">The sequence shown here is derived from an EMBL/GenBank/DDBJ whole genome shotgun (WGS) entry which is preliminary data.</text>
</comment>
<dbReference type="RefSeq" id="WP_380674889.1">
    <property type="nucleotide sequence ID" value="NZ_CP173186.1"/>
</dbReference>
<name>A0ABV6ED10_9GAMM</name>
<gene>
    <name evidence="2" type="ORF">ACFFJ3_10290</name>
</gene>
<evidence type="ECO:0000259" key="1">
    <source>
        <dbReference type="Pfam" id="PF06889"/>
    </source>
</evidence>
<evidence type="ECO:0000313" key="2">
    <source>
        <dbReference type="EMBL" id="MFC0226884.1"/>
    </source>
</evidence>
<sequence>MEQQYCHWLMALSAPMVALNADNGATFDTPTFYPFATTVDLKSSWGITSRVELINMVIRMADEGHARHLARYYFLWHRISPKQWQEHLEQQPAEEQVLMQIVADTAAICGDGGIRSWDLGRLGFLCRIAHCNGWFTAEENLWFHSRLALRARHFYANWESYYAAFLVGRAYWQSLNQDTPEQQQYAFCHFSGKQVDINLLRQLYCHTDSPVKHLPWHIDCHEIDKPASLEEVDWS</sequence>
<evidence type="ECO:0000313" key="3">
    <source>
        <dbReference type="Proteomes" id="UP001589792"/>
    </source>
</evidence>
<dbReference type="InterPro" id="IPR009677">
    <property type="entry name" value="DUF1266"/>
</dbReference>
<protein>
    <submittedName>
        <fullName evidence="2">DUF1266 domain-containing protein</fullName>
    </submittedName>
</protein>
<feature type="domain" description="DUF1266" evidence="1">
    <location>
        <begin position="41"/>
        <end position="216"/>
    </location>
</feature>
<keyword evidence="3" id="KW-1185">Reference proteome</keyword>
<accession>A0ABV6ED10</accession>
<organism evidence="2 3">
    <name type="scientific">Serratia aquatilis</name>
    <dbReference type="NCBI Taxonomy" id="1737515"/>
    <lineage>
        <taxon>Bacteria</taxon>
        <taxon>Pseudomonadati</taxon>
        <taxon>Pseudomonadota</taxon>
        <taxon>Gammaproteobacteria</taxon>
        <taxon>Enterobacterales</taxon>
        <taxon>Yersiniaceae</taxon>
        <taxon>Serratia</taxon>
    </lineage>
</organism>
<dbReference type="Proteomes" id="UP001589792">
    <property type="component" value="Unassembled WGS sequence"/>
</dbReference>
<reference evidence="2 3" key="1">
    <citation type="submission" date="2024-09" db="EMBL/GenBank/DDBJ databases">
        <authorList>
            <person name="Sun Q."/>
            <person name="Mori K."/>
        </authorList>
    </citation>
    <scope>NUCLEOTIDE SEQUENCE [LARGE SCALE GENOMIC DNA]</scope>
    <source>
        <strain evidence="2 3">CCM 8626</strain>
    </source>
</reference>